<sequence length="78" mass="8251">MEENGNNNNNNSSSSSSSSSSSGVESGGAVSEVGRCSSLVSKRLLSMCHHYQRISVMHKPRTQAAISQFCPSVTIFIG</sequence>
<proteinExistence type="predicted"/>
<accession>A0A0V1JBC9</accession>
<keyword evidence="3" id="KW-1185">Reference proteome</keyword>
<protein>
    <submittedName>
        <fullName evidence="2">Uncharacterized protein</fullName>
    </submittedName>
</protein>
<name>A0A0V1JBC9_TRIPS</name>
<gene>
    <name evidence="2" type="ORF">T4B_6</name>
</gene>
<dbReference type="EMBL" id="JYDS01000017">
    <property type="protein sequence ID" value="KRZ32295.1"/>
    <property type="molecule type" value="Genomic_DNA"/>
</dbReference>
<reference evidence="2 3" key="1">
    <citation type="submission" date="2015-01" db="EMBL/GenBank/DDBJ databases">
        <title>Evolution of Trichinella species and genotypes.</title>
        <authorList>
            <person name="Korhonen P.K."/>
            <person name="Edoardo P."/>
            <person name="Giuseppe L.R."/>
            <person name="Gasser R.B."/>
        </authorList>
    </citation>
    <scope>NUCLEOTIDE SEQUENCE [LARGE SCALE GENOMIC DNA]</scope>
    <source>
        <strain evidence="2">ISS588</strain>
    </source>
</reference>
<evidence type="ECO:0000313" key="2">
    <source>
        <dbReference type="EMBL" id="KRZ32295.1"/>
    </source>
</evidence>
<dbReference type="Proteomes" id="UP000054805">
    <property type="component" value="Unassembled WGS sequence"/>
</dbReference>
<feature type="region of interest" description="Disordered" evidence="1">
    <location>
        <begin position="1"/>
        <end position="29"/>
    </location>
</feature>
<organism evidence="2 3">
    <name type="scientific">Trichinella pseudospiralis</name>
    <name type="common">Parasitic roundworm</name>
    <dbReference type="NCBI Taxonomy" id="6337"/>
    <lineage>
        <taxon>Eukaryota</taxon>
        <taxon>Metazoa</taxon>
        <taxon>Ecdysozoa</taxon>
        <taxon>Nematoda</taxon>
        <taxon>Enoplea</taxon>
        <taxon>Dorylaimia</taxon>
        <taxon>Trichinellida</taxon>
        <taxon>Trichinellidae</taxon>
        <taxon>Trichinella</taxon>
    </lineage>
</organism>
<evidence type="ECO:0000313" key="3">
    <source>
        <dbReference type="Proteomes" id="UP000054805"/>
    </source>
</evidence>
<dbReference type="AlphaFoldDB" id="A0A0V1JBC9"/>
<comment type="caution">
    <text evidence="2">The sequence shown here is derived from an EMBL/GenBank/DDBJ whole genome shotgun (WGS) entry which is preliminary data.</text>
</comment>
<evidence type="ECO:0000256" key="1">
    <source>
        <dbReference type="SAM" id="MobiDB-lite"/>
    </source>
</evidence>